<dbReference type="InterPro" id="IPR053340">
    <property type="entry name" value="PTF2"/>
</dbReference>
<evidence type="ECO:0000313" key="6">
    <source>
        <dbReference type="Proteomes" id="UP001187471"/>
    </source>
</evidence>
<reference evidence="5" key="1">
    <citation type="submission" date="2022-12" db="EMBL/GenBank/DDBJ databases">
        <title>Draft genome assemblies for two species of Escallonia (Escalloniales).</title>
        <authorList>
            <person name="Chanderbali A."/>
            <person name="Dervinis C."/>
            <person name="Anghel I."/>
            <person name="Soltis D."/>
            <person name="Soltis P."/>
            <person name="Zapata F."/>
        </authorList>
    </citation>
    <scope>NUCLEOTIDE SEQUENCE</scope>
    <source>
        <strain evidence="5">UCBG92.1500</strain>
        <tissue evidence="5">Leaf</tissue>
    </source>
</reference>
<dbReference type="PANTHER" id="PTHR48428">
    <property type="entry name" value="PLANT-SPECIFIC TFIIB-RELATED PROTEIN PTF2"/>
    <property type="match status" value="1"/>
</dbReference>
<accession>A0AA88RQB8</accession>
<organism evidence="5 6">
    <name type="scientific">Escallonia rubra</name>
    <dbReference type="NCBI Taxonomy" id="112253"/>
    <lineage>
        <taxon>Eukaryota</taxon>
        <taxon>Viridiplantae</taxon>
        <taxon>Streptophyta</taxon>
        <taxon>Embryophyta</taxon>
        <taxon>Tracheophyta</taxon>
        <taxon>Spermatophyta</taxon>
        <taxon>Magnoliopsida</taxon>
        <taxon>eudicotyledons</taxon>
        <taxon>Gunneridae</taxon>
        <taxon>Pentapetalae</taxon>
        <taxon>asterids</taxon>
        <taxon>campanulids</taxon>
        <taxon>Escalloniales</taxon>
        <taxon>Escalloniaceae</taxon>
        <taxon>Escallonia</taxon>
    </lineage>
</organism>
<dbReference type="Gene3D" id="1.10.472.10">
    <property type="entry name" value="Cyclin-like"/>
    <property type="match status" value="2"/>
</dbReference>
<comment type="caution">
    <text evidence="5">The sequence shown here is derived from an EMBL/GenBank/DDBJ whole genome shotgun (WGS) entry which is preliminary data.</text>
</comment>
<keyword evidence="6" id="KW-1185">Reference proteome</keyword>
<dbReference type="GO" id="GO:0008270">
    <property type="term" value="F:zinc ion binding"/>
    <property type="evidence" value="ECO:0007669"/>
    <property type="project" value="UniProtKB-KW"/>
</dbReference>
<dbReference type="InterPro" id="IPR000812">
    <property type="entry name" value="TFIIB"/>
</dbReference>
<keyword evidence="3" id="KW-0479">Metal-binding</keyword>
<dbReference type="PROSITE" id="PS51134">
    <property type="entry name" value="ZF_TFIIB"/>
    <property type="match status" value="1"/>
</dbReference>
<keyword evidence="2" id="KW-0804">Transcription</keyword>
<dbReference type="AlphaFoldDB" id="A0AA88RQB8"/>
<evidence type="ECO:0000256" key="3">
    <source>
        <dbReference type="PROSITE-ProRule" id="PRU00469"/>
    </source>
</evidence>
<proteinExistence type="predicted"/>
<keyword evidence="3" id="KW-0862">Zinc</keyword>
<dbReference type="PANTHER" id="PTHR48428:SF1">
    <property type="entry name" value="PLANT-SPECIFIC TFIIB-RELATED PROTEIN PTF2"/>
    <property type="match status" value="1"/>
</dbReference>
<protein>
    <recommendedName>
        <fullName evidence="4">TFIIB-type domain-containing protein</fullName>
    </recommendedName>
</protein>
<dbReference type="InterPro" id="IPR013137">
    <property type="entry name" value="Znf_TFIIB"/>
</dbReference>
<evidence type="ECO:0000259" key="4">
    <source>
        <dbReference type="PROSITE" id="PS51134"/>
    </source>
</evidence>
<dbReference type="SUPFAM" id="SSF57783">
    <property type="entry name" value="Zinc beta-ribbon"/>
    <property type="match status" value="1"/>
</dbReference>
<evidence type="ECO:0000256" key="2">
    <source>
        <dbReference type="ARBA" id="ARBA00023163"/>
    </source>
</evidence>
<keyword evidence="3" id="KW-0863">Zinc-finger</keyword>
<evidence type="ECO:0000313" key="5">
    <source>
        <dbReference type="EMBL" id="KAK2994114.1"/>
    </source>
</evidence>
<feature type="domain" description="TFIIB-type" evidence="4">
    <location>
        <begin position="2"/>
        <end position="34"/>
    </location>
</feature>
<dbReference type="PRINTS" id="PR00685">
    <property type="entry name" value="TIFACTORIIB"/>
</dbReference>
<dbReference type="SUPFAM" id="SSF47954">
    <property type="entry name" value="Cyclin-like"/>
    <property type="match status" value="2"/>
</dbReference>
<sequence length="522" mass="58926">MEGSRPCKNCGSRTIESDYDTGSLVCSSCGVVQDFENYQAQLGGISGPTGTYIRVGTAGSGTNYSYKETKIYKAQKLMEDLLFRLEFSPAMSSEVKAMVERITDGEYGQGDWLPIFIGACAYVVMRKNNDTVPITQVAAVVGCDVHELGRMVGRVVEFLGLKLPEFDVVDAYKRAIRTCPSFIDVSRDKVKTMLRQGVFLVQCLVKWFVTTGRRPLPVVVAVIVFVAQLNGIDLQIGDLANELHVAVSTCRLRYKELLERLVEVAQALPWGKDITVKNVMKNAPFVIQYMEMKSMCKGGKERDSLQMVGVDMDVLVDDCLRRDDYTDRHSHYLEAEQSPGWSVEDLEKLKISHECLSAIYSKYVDEVSENKSIVESGVNTRRIRKGGDEFHTSFEWWKGNSDMSKKLFLKQILDKDVGLEAMPPSFVNGRLACQKRRAKIEAAKLRIKTIMNPWDVVLSDGGSLSLSKCVNVGKKRRKMQVDMDWEDFVIEILLLHKVNEEEIEKGYYNTLLDLHVFDSWGM</sequence>
<dbReference type="Proteomes" id="UP001187471">
    <property type="component" value="Unassembled WGS sequence"/>
</dbReference>
<evidence type="ECO:0000256" key="1">
    <source>
        <dbReference type="ARBA" id="ARBA00023015"/>
    </source>
</evidence>
<name>A0AA88RQB8_9ASTE</name>
<gene>
    <name evidence="5" type="ORF">RJ640_003637</name>
</gene>
<dbReference type="InterPro" id="IPR036915">
    <property type="entry name" value="Cyclin-like_sf"/>
</dbReference>
<dbReference type="GO" id="GO:0070897">
    <property type="term" value="P:transcription preinitiation complex assembly"/>
    <property type="evidence" value="ECO:0007669"/>
    <property type="project" value="InterPro"/>
</dbReference>
<dbReference type="Pfam" id="PF08271">
    <property type="entry name" value="Zn_Ribbon_TF"/>
    <property type="match status" value="1"/>
</dbReference>
<dbReference type="EMBL" id="JAVXUO010000241">
    <property type="protein sequence ID" value="KAK2994114.1"/>
    <property type="molecule type" value="Genomic_DNA"/>
</dbReference>
<keyword evidence="1" id="KW-0805">Transcription regulation</keyword>
<dbReference type="Gene3D" id="2.20.25.10">
    <property type="match status" value="1"/>
</dbReference>